<keyword evidence="1" id="KW-0963">Cytoplasm</keyword>
<dbReference type="GO" id="GO:0016783">
    <property type="term" value="F:sulfurtransferase activity"/>
    <property type="evidence" value="ECO:0007669"/>
    <property type="project" value="InterPro"/>
</dbReference>
<dbReference type="InterPro" id="IPR003786">
    <property type="entry name" value="FdhD"/>
</dbReference>
<gene>
    <name evidence="3" type="ORF">UFOPK3610_00756</name>
</gene>
<reference evidence="3" key="1">
    <citation type="submission" date="2020-05" db="EMBL/GenBank/DDBJ databases">
        <authorList>
            <person name="Chiriac C."/>
            <person name="Salcher M."/>
            <person name="Ghai R."/>
            <person name="Kavagutti S V."/>
        </authorList>
    </citation>
    <scope>NUCLEOTIDE SEQUENCE</scope>
</reference>
<dbReference type="NCBIfam" id="TIGR00129">
    <property type="entry name" value="fdhD_narQ"/>
    <property type="match status" value="1"/>
</dbReference>
<dbReference type="SUPFAM" id="SSF53927">
    <property type="entry name" value="Cytidine deaminase-like"/>
    <property type="match status" value="1"/>
</dbReference>
<dbReference type="PIRSF" id="PIRSF015626">
    <property type="entry name" value="FdhD"/>
    <property type="match status" value="1"/>
</dbReference>
<dbReference type="PANTHER" id="PTHR30592">
    <property type="entry name" value="FORMATE DEHYDROGENASE"/>
    <property type="match status" value="1"/>
</dbReference>
<dbReference type="PANTHER" id="PTHR30592:SF1">
    <property type="entry name" value="SULFUR CARRIER PROTEIN FDHD"/>
    <property type="match status" value="1"/>
</dbReference>
<evidence type="ECO:0000256" key="1">
    <source>
        <dbReference type="ARBA" id="ARBA00022490"/>
    </source>
</evidence>
<accession>A0A6J7GRH3</accession>
<dbReference type="Gene3D" id="3.40.140.10">
    <property type="entry name" value="Cytidine Deaminase, domain 2"/>
    <property type="match status" value="1"/>
</dbReference>
<dbReference type="InterPro" id="IPR016193">
    <property type="entry name" value="Cytidine_deaminase-like"/>
</dbReference>
<dbReference type="HAMAP" id="MF_00187">
    <property type="entry name" value="FdhD"/>
    <property type="match status" value="1"/>
</dbReference>
<keyword evidence="2" id="KW-0501">Molybdenum cofactor biosynthesis</keyword>
<dbReference type="AlphaFoldDB" id="A0A6J7GRH3"/>
<evidence type="ECO:0000256" key="2">
    <source>
        <dbReference type="ARBA" id="ARBA00023150"/>
    </source>
</evidence>
<dbReference type="Pfam" id="PF02634">
    <property type="entry name" value="FdhD-NarQ"/>
    <property type="match status" value="1"/>
</dbReference>
<dbReference type="NCBIfam" id="NF001943">
    <property type="entry name" value="PRK00724.1-2"/>
    <property type="match status" value="1"/>
</dbReference>
<proteinExistence type="inferred from homology"/>
<sequence length="272" mass="29374">MSSTQRRRVQKWDGAFHGSSDQIAVEEPLEVEVDGRRATTTMRTPGHDIELALGWLVSEGHLSSPDDVADARECFEDVEDAENDDVRRLVKVRTREGIVVQPRLHVTSSACGVCGSDAIHTTLTGRRWDLAADNSTFTVTALLQQPDTLRNGQTGFALSGGLHAAGLFSPDGSLVCLREDVGRHNAVDKVIGWALMRGMLPLRGHALQVSGRASAELVHKAVMAGIPLLAAVSAPSTLAVDLAREADLTLAAFVRPPTFTVYSAEHRIPQMR</sequence>
<dbReference type="GO" id="GO:0006777">
    <property type="term" value="P:Mo-molybdopterin cofactor biosynthetic process"/>
    <property type="evidence" value="ECO:0007669"/>
    <property type="project" value="UniProtKB-KW"/>
</dbReference>
<name>A0A6J7GRH3_9ZZZZ</name>
<protein>
    <submittedName>
        <fullName evidence="3">Unannotated protein</fullName>
    </submittedName>
</protein>
<evidence type="ECO:0000313" key="3">
    <source>
        <dbReference type="EMBL" id="CAB4910432.1"/>
    </source>
</evidence>
<dbReference type="Gene3D" id="3.10.20.10">
    <property type="match status" value="1"/>
</dbReference>
<organism evidence="3">
    <name type="scientific">freshwater metagenome</name>
    <dbReference type="NCBI Taxonomy" id="449393"/>
    <lineage>
        <taxon>unclassified sequences</taxon>
        <taxon>metagenomes</taxon>
        <taxon>ecological metagenomes</taxon>
    </lineage>
</organism>
<dbReference type="EMBL" id="CAFBMR010000021">
    <property type="protein sequence ID" value="CAB4910432.1"/>
    <property type="molecule type" value="Genomic_DNA"/>
</dbReference>